<reference evidence="1 2" key="1">
    <citation type="submission" date="2016-03" db="EMBL/GenBank/DDBJ databases">
        <authorList>
            <person name="Ploux O."/>
        </authorList>
    </citation>
    <scope>NUCLEOTIDE SEQUENCE [LARGE SCALE GENOMIC DNA]</scope>
    <source>
        <strain evidence="1 2">R0</strain>
    </source>
</reference>
<dbReference type="OrthoDB" id="5511173at2"/>
<name>A0A150WPP9_BDEBC</name>
<evidence type="ECO:0000313" key="1">
    <source>
        <dbReference type="EMBL" id="KYG66481.1"/>
    </source>
</evidence>
<comment type="caution">
    <text evidence="1">The sequence shown here is derived from an EMBL/GenBank/DDBJ whole genome shotgun (WGS) entry which is preliminary data.</text>
</comment>
<protein>
    <recommendedName>
        <fullName evidence="3">Transcription factor CBF/NF-Y/archaeal histone domain-containing protein</fullName>
    </recommendedName>
</protein>
<evidence type="ECO:0000313" key="2">
    <source>
        <dbReference type="Proteomes" id="UP000075320"/>
    </source>
</evidence>
<accession>A0A150WPP9</accession>
<sequence length="164" mass="17929">MNMTDANFWKKCSTCKKPIGFGARYYVCSVSTCNGERTGYVFCSISCFDAHLPGARHRQAGAIEKMAPKSATETSSRTLIKPAPVAGASTSTFSGAKPVPKDVLIIASRLKEYVTARSDFNTSASVMDVLSEYVRVVTDRAIDNARADGRKTVLDRDFDFLHKT</sequence>
<evidence type="ECO:0008006" key="3">
    <source>
        <dbReference type="Google" id="ProtNLM"/>
    </source>
</evidence>
<dbReference type="EMBL" id="LUKE01000001">
    <property type="protein sequence ID" value="KYG66481.1"/>
    <property type="molecule type" value="Genomic_DNA"/>
</dbReference>
<keyword evidence="2" id="KW-1185">Reference proteome</keyword>
<proteinExistence type="predicted"/>
<dbReference type="RefSeq" id="WP_061834045.1">
    <property type="nucleotide sequence ID" value="NZ_LUKE01000001.1"/>
</dbReference>
<gene>
    <name evidence="1" type="ORF">AZI86_05390</name>
</gene>
<dbReference type="Proteomes" id="UP000075320">
    <property type="component" value="Unassembled WGS sequence"/>
</dbReference>
<dbReference type="AlphaFoldDB" id="A0A150WPP9"/>
<organism evidence="1 2">
    <name type="scientific">Bdellovibrio bacteriovorus</name>
    <dbReference type="NCBI Taxonomy" id="959"/>
    <lineage>
        <taxon>Bacteria</taxon>
        <taxon>Pseudomonadati</taxon>
        <taxon>Bdellovibrionota</taxon>
        <taxon>Bdellovibrionia</taxon>
        <taxon>Bdellovibrionales</taxon>
        <taxon>Pseudobdellovibrionaceae</taxon>
        <taxon>Bdellovibrio</taxon>
    </lineage>
</organism>